<evidence type="ECO:0000256" key="8">
    <source>
        <dbReference type="ARBA" id="ARBA00023180"/>
    </source>
</evidence>
<keyword evidence="5 11" id="KW-0812">Transmembrane</keyword>
<keyword evidence="14" id="KW-1185">Reference proteome</keyword>
<dbReference type="GO" id="GO:0042383">
    <property type="term" value="C:sarcolemma"/>
    <property type="evidence" value="ECO:0007669"/>
    <property type="project" value="TreeGrafter"/>
</dbReference>
<comment type="subcellular location">
    <subcellularLocation>
        <location evidence="1">Cell membrane</location>
        <topology evidence="1">Single-pass membrane protein</topology>
    </subcellularLocation>
    <subcellularLocation>
        <location evidence="2">Cytoplasm</location>
        <location evidence="2">Cytoskeleton</location>
    </subcellularLocation>
</comment>
<keyword evidence="4" id="KW-0963">Cytoplasm</keyword>
<dbReference type="SUPFAM" id="SSF111006">
    <property type="entry name" value="Dystroglycan, domain 2"/>
    <property type="match status" value="1"/>
</dbReference>
<dbReference type="InterPro" id="IPR041631">
    <property type="entry name" value="Alpha_DG1_N2"/>
</dbReference>
<evidence type="ECO:0000256" key="2">
    <source>
        <dbReference type="ARBA" id="ARBA00004245"/>
    </source>
</evidence>
<evidence type="ECO:0000313" key="14">
    <source>
        <dbReference type="Proteomes" id="UP000257200"/>
    </source>
</evidence>
<keyword evidence="7 11" id="KW-0472">Membrane</keyword>
<dbReference type="Pfam" id="PF18424">
    <property type="entry name" value="a_DG1_N2"/>
    <property type="match status" value="1"/>
</dbReference>
<dbReference type="Gene3D" id="2.60.40.10">
    <property type="entry name" value="Immunoglobulins"/>
    <property type="match status" value="1"/>
</dbReference>
<organism evidence="13 14">
    <name type="scientific">Acanthochromis polyacanthus</name>
    <name type="common">spiny chromis</name>
    <dbReference type="NCBI Taxonomy" id="80966"/>
    <lineage>
        <taxon>Eukaryota</taxon>
        <taxon>Metazoa</taxon>
        <taxon>Chordata</taxon>
        <taxon>Craniata</taxon>
        <taxon>Vertebrata</taxon>
        <taxon>Euteleostomi</taxon>
        <taxon>Actinopterygii</taxon>
        <taxon>Neopterygii</taxon>
        <taxon>Teleostei</taxon>
        <taxon>Neoteleostei</taxon>
        <taxon>Acanthomorphata</taxon>
        <taxon>Ovalentaria</taxon>
        <taxon>Pomacentridae</taxon>
        <taxon>Acanthochromis</taxon>
    </lineage>
</organism>
<dbReference type="GO" id="GO:0043236">
    <property type="term" value="F:laminin binding"/>
    <property type="evidence" value="ECO:0007669"/>
    <property type="project" value="TreeGrafter"/>
</dbReference>
<keyword evidence="8" id="KW-0325">Glycoprotein</keyword>
<keyword evidence="9" id="KW-0206">Cytoskeleton</keyword>
<feature type="compositionally biased region" description="Low complexity" evidence="10">
    <location>
        <begin position="494"/>
        <end position="504"/>
    </location>
</feature>
<evidence type="ECO:0000256" key="4">
    <source>
        <dbReference type="ARBA" id="ARBA00022490"/>
    </source>
</evidence>
<dbReference type="InterPro" id="IPR027468">
    <property type="entry name" value="Alpha-dystroglycan_domain_2"/>
</dbReference>
<dbReference type="Gene3D" id="3.30.70.1040">
    <property type="entry name" value="Dystroglycan, domain 2"/>
    <property type="match status" value="1"/>
</dbReference>
<dbReference type="Pfam" id="PF05454">
    <property type="entry name" value="DAG1"/>
    <property type="match status" value="1"/>
</dbReference>
<evidence type="ECO:0000259" key="12">
    <source>
        <dbReference type="PROSITE" id="PS51699"/>
    </source>
</evidence>
<evidence type="ECO:0000256" key="3">
    <source>
        <dbReference type="ARBA" id="ARBA00022475"/>
    </source>
</evidence>
<dbReference type="GO" id="GO:0021675">
    <property type="term" value="P:nerve development"/>
    <property type="evidence" value="ECO:0007669"/>
    <property type="project" value="TreeGrafter"/>
</dbReference>
<evidence type="ECO:0000256" key="11">
    <source>
        <dbReference type="SAM" id="Phobius"/>
    </source>
</evidence>
<reference evidence="13" key="1">
    <citation type="submission" date="2025-08" db="UniProtKB">
        <authorList>
            <consortium name="Ensembl"/>
        </authorList>
    </citation>
    <scope>IDENTIFICATION</scope>
</reference>
<evidence type="ECO:0000256" key="9">
    <source>
        <dbReference type="ARBA" id="ARBA00023212"/>
    </source>
</evidence>
<dbReference type="SUPFAM" id="SSF49313">
    <property type="entry name" value="Cadherin-like"/>
    <property type="match status" value="1"/>
</dbReference>
<feature type="region of interest" description="Disordered" evidence="10">
    <location>
        <begin position="1312"/>
        <end position="1336"/>
    </location>
</feature>
<evidence type="ECO:0000256" key="1">
    <source>
        <dbReference type="ARBA" id="ARBA00004162"/>
    </source>
</evidence>
<protein>
    <submittedName>
        <fullName evidence="13">Uncharacterized LOC110967438</fullName>
    </submittedName>
</protein>
<accession>A0A3Q1F3U5</accession>
<evidence type="ECO:0000256" key="6">
    <source>
        <dbReference type="ARBA" id="ARBA00022989"/>
    </source>
</evidence>
<dbReference type="InterPro" id="IPR008465">
    <property type="entry name" value="DAG1_C"/>
</dbReference>
<evidence type="ECO:0000256" key="5">
    <source>
        <dbReference type="ARBA" id="ARBA00022692"/>
    </source>
</evidence>
<feature type="region of interest" description="Disordered" evidence="10">
    <location>
        <begin position="466"/>
        <end position="510"/>
    </location>
</feature>
<dbReference type="Ensembl" id="ENSAPOT00000018032.1">
    <property type="protein sequence ID" value="ENSAPOP00000010667.1"/>
    <property type="gene ID" value="ENSAPOG00000013164.1"/>
</dbReference>
<dbReference type="GO" id="GO:0016203">
    <property type="term" value="P:muscle attachment"/>
    <property type="evidence" value="ECO:0007669"/>
    <property type="project" value="TreeGrafter"/>
</dbReference>
<feature type="transmembrane region" description="Helical" evidence="11">
    <location>
        <begin position="1346"/>
        <end position="1373"/>
    </location>
</feature>
<feature type="domain" description="Peptidase S72" evidence="12">
    <location>
        <begin position="1173"/>
        <end position="1290"/>
    </location>
</feature>
<dbReference type="InterPro" id="IPR030398">
    <property type="entry name" value="SEA_DG_dom"/>
</dbReference>
<evidence type="ECO:0000256" key="7">
    <source>
        <dbReference type="ARBA" id="ARBA00023136"/>
    </source>
</evidence>
<name>A0A3Q1F3U5_9TELE</name>
<dbReference type="GO" id="GO:0007411">
    <property type="term" value="P:axon guidance"/>
    <property type="evidence" value="ECO:0007669"/>
    <property type="project" value="TreeGrafter"/>
</dbReference>
<dbReference type="GO" id="GO:0005856">
    <property type="term" value="C:cytoskeleton"/>
    <property type="evidence" value="ECO:0007669"/>
    <property type="project" value="UniProtKB-SubCell"/>
</dbReference>
<evidence type="ECO:0000256" key="10">
    <source>
        <dbReference type="SAM" id="MobiDB-lite"/>
    </source>
</evidence>
<dbReference type="Proteomes" id="UP000257200">
    <property type="component" value="Unplaced"/>
</dbReference>
<dbReference type="PANTHER" id="PTHR21559">
    <property type="entry name" value="DYSTROGLYCAN-RELATED"/>
    <property type="match status" value="1"/>
</dbReference>
<dbReference type="GO" id="GO:0016011">
    <property type="term" value="C:dystroglycan complex"/>
    <property type="evidence" value="ECO:0007669"/>
    <property type="project" value="TreeGrafter"/>
</dbReference>
<dbReference type="GO" id="GO:0002009">
    <property type="term" value="P:morphogenesis of an epithelium"/>
    <property type="evidence" value="ECO:0007669"/>
    <property type="project" value="TreeGrafter"/>
</dbReference>
<dbReference type="PROSITE" id="PS51699">
    <property type="entry name" value="SEA_DG"/>
    <property type="match status" value="1"/>
</dbReference>
<dbReference type="GeneTree" id="ENSGT00390000008429"/>
<sequence>MDVNHTGPFNPKTILSLKTLGFFLKLLLLLQNVIHNQSLMQHCLIRTEADGFPNFTSEAGSPFFFRLPVPAGHTQLSLADGDATLPHWMVFRKQSNRLAGLALTEDCGIYRLKVSVTGERCTAHFHLHILNRTGTNRNPVRDTLSCSEEEMTTWATLLLQLNPATLDANQRIRLVTTMASYLRLLLSYVSLFSQRKPFMLKQEKLRVCRQGGLAEKQAVVGDAAELVWLVGCQKEERLLDLAKVLEHSMKTGSLAKLLGAPVLGWRVICAAGEVRYKVKRDLQKRRFTPTPHAIVPPPTRIQQSVKLKHIYALPLKLEPSLSAILFHMNHIGTTHIKDSAVNAVIFNRQTFLDSSKKVSKLTCDVHAFKMRNSPQHIKQTELPPSQFKPLTEVTGCIGRVSAVTFWTTELFDSPFLPKHPSTLGHSTLNLETFSTPHSVYSSLPLTRASLSVTSTLTHEAADTDSLAIRLTRRPPQRETPFWSESWPADRTESESQSSVSSQGHTVHKEPIKDLSAAKSAPPRLPSVFHPLSIVIYYAPILSSSFKTIPLLPSANKTPPPVLFPDVSPHIIMEQLSGTRPFGTNRNVSSATSGVNQPSMSQLNVTDQDVSPTSLAGQLMMSAQTELESSLSTSLLFSLEPSVMTLTPALPSEFGVFSRQHETPDITDPLFTEQSLKVSSQMQLLQVFSTPSFPDVGVSSSQQNLEDLKTESRTEVYVDQNGLAQTLHLGVVLASLFPTSLSLSDPPEMISVPSMFQDKSFTSLQSSSGRTHAMLSVEQTIQTLLLEKSQLFESSKPFATGITTSTFFNITLLTRISPVLKTVAKTSPLPVIWTTRPASEGNVDPTAPSTAQEPYATSSSLLAPSLQPSFPLCGVFIAQDVNNCPLKIKSTSLECTLEHVLTFLTSYLPGQKYPTDSTKTLVKHYSSHLLSRNVLEEHTKSNEFASFPSFSEMSEINRVTVNQPTDLPEMLSALEGSSCSVVTHASVTLSSSDLCENFATSENSLLIWQSFVRNSRMSITTALPTRQILSWSPSMSASASLQDVGLSSYRRQSSVQPAHTSTSISSSLNLPPKVLQSIPALMATVGFLFHYTIPPKTFVDPEDGEAGALFLEMQLIDGPPVATGTWLALDGLELHGVPLEVDLQFAPQDLLLVARDSQGLAAWLPLTLDLHRSPVNPCHIFTLTAQRSLHSMLLHRHRVELLLRKLSSFFNSSSSFHLSVVSMMPGSTVVSWYNYTLCKTGHGRGSHCHADQVRGMWLAMSSADGSVNAGFREAMLPEFLITNVASVRFRQDCFPNILTFGSSTPAVQTTLGPGLGTNTSLSPSSNTQATVSPAVTPTSQQTDSYQWMAGVLTALLIVCLLILIILLIAVILYFCKGHGRSRIVAIWPAGRLLSIQSRDLTAIRPRRPPIFQPELPPPPLRLWINLSHEDEWQLPSAYDKILQPRPPQYDFSSI</sequence>
<reference evidence="13" key="2">
    <citation type="submission" date="2025-09" db="UniProtKB">
        <authorList>
            <consortium name="Ensembl"/>
        </authorList>
    </citation>
    <scope>IDENTIFICATION</scope>
</reference>
<dbReference type="GO" id="GO:0005509">
    <property type="term" value="F:calcium ion binding"/>
    <property type="evidence" value="ECO:0007669"/>
    <property type="project" value="InterPro"/>
</dbReference>
<dbReference type="PANTHER" id="PTHR21559:SF21">
    <property type="entry name" value="DYSTROGLYCAN 1"/>
    <property type="match status" value="1"/>
</dbReference>
<keyword evidence="6 11" id="KW-1133">Transmembrane helix</keyword>
<dbReference type="STRING" id="80966.ENSAPOP00000010667"/>
<dbReference type="InParanoid" id="A0A3Q1F3U5"/>
<evidence type="ECO:0000313" key="13">
    <source>
        <dbReference type="Ensembl" id="ENSAPOP00000010667.1"/>
    </source>
</evidence>
<dbReference type="InterPro" id="IPR015919">
    <property type="entry name" value="Cadherin-like_sf"/>
</dbReference>
<dbReference type="InterPro" id="IPR013783">
    <property type="entry name" value="Ig-like_fold"/>
</dbReference>
<keyword evidence="3" id="KW-1003">Cell membrane</keyword>
<proteinExistence type="predicted"/>